<evidence type="ECO:0000256" key="4">
    <source>
        <dbReference type="ARBA" id="ARBA00022806"/>
    </source>
</evidence>
<keyword evidence="6" id="KW-0238">DNA-binding</keyword>
<keyword evidence="2" id="KW-0227">DNA damage</keyword>
<dbReference type="InterPro" id="IPR014001">
    <property type="entry name" value="Helicase_ATP-bd"/>
</dbReference>
<dbReference type="PANTHER" id="PTHR47962">
    <property type="entry name" value="ATP-DEPENDENT HELICASE LHR-RELATED-RELATED"/>
    <property type="match status" value="1"/>
</dbReference>
<dbReference type="InterPro" id="IPR055368">
    <property type="entry name" value="WH3_Lhr"/>
</dbReference>
<reference evidence="12" key="2">
    <citation type="submission" date="2017-05" db="EMBL/GenBank/DDBJ databases">
        <title>Draft genome sequence of Geobacter pelophilus, a iron(III)-reducing bacteria.</title>
        <authorList>
            <person name="Aoyagi T."/>
            <person name="Koike H."/>
            <person name="Morita T."/>
            <person name="Sato Y."/>
            <person name="Habe H."/>
            <person name="Hori T."/>
        </authorList>
    </citation>
    <scope>NUCLEOTIDE SEQUENCE [LARGE SCALE GENOMIC DNA]</scope>
    <source>
        <strain evidence="12">Drf2</strain>
    </source>
</reference>
<evidence type="ECO:0000256" key="8">
    <source>
        <dbReference type="ARBA" id="ARBA00023235"/>
    </source>
</evidence>
<dbReference type="Proteomes" id="UP000194153">
    <property type="component" value="Unassembled WGS sequence"/>
</dbReference>
<dbReference type="SMART" id="SM00490">
    <property type="entry name" value="HELICc"/>
    <property type="match status" value="1"/>
</dbReference>
<dbReference type="InterPro" id="IPR011545">
    <property type="entry name" value="DEAD/DEAH_box_helicase_dom"/>
</dbReference>
<evidence type="ECO:0000256" key="5">
    <source>
        <dbReference type="ARBA" id="ARBA00022840"/>
    </source>
</evidence>
<dbReference type="Pfam" id="PF00270">
    <property type="entry name" value="DEAD"/>
    <property type="match status" value="1"/>
</dbReference>
<dbReference type="Pfam" id="PF00271">
    <property type="entry name" value="Helicase_C"/>
    <property type="match status" value="1"/>
</dbReference>
<dbReference type="Pfam" id="PF08494">
    <property type="entry name" value="DEAD_assoc"/>
    <property type="match status" value="1"/>
</dbReference>
<dbReference type="PROSITE" id="PS51194">
    <property type="entry name" value="HELICASE_CTER"/>
    <property type="match status" value="1"/>
</dbReference>
<dbReference type="Gene3D" id="3.40.50.300">
    <property type="entry name" value="P-loop containing nucleotide triphosphate hydrolases"/>
    <property type="match status" value="2"/>
</dbReference>
<keyword evidence="5" id="KW-0067">ATP-binding</keyword>
<evidence type="ECO:0000259" key="9">
    <source>
        <dbReference type="PROSITE" id="PS51192"/>
    </source>
</evidence>
<dbReference type="Pfam" id="PF23235">
    <property type="entry name" value="WHD_3rd_Lhr"/>
    <property type="match status" value="1"/>
</dbReference>
<keyword evidence="4 11" id="KW-0347">Helicase</keyword>
<gene>
    <name evidence="11" type="ORF">GPEL0_01r0832</name>
</gene>
<dbReference type="InterPro" id="IPR045628">
    <property type="entry name" value="Lhr_WH_dom"/>
</dbReference>
<evidence type="ECO:0000313" key="12">
    <source>
        <dbReference type="Proteomes" id="UP000194153"/>
    </source>
</evidence>
<keyword evidence="12" id="KW-1185">Reference proteome</keyword>
<organism evidence="11 12">
    <name type="scientific">Geoanaerobacter pelophilus</name>
    <dbReference type="NCBI Taxonomy" id="60036"/>
    <lineage>
        <taxon>Bacteria</taxon>
        <taxon>Pseudomonadati</taxon>
        <taxon>Thermodesulfobacteriota</taxon>
        <taxon>Desulfuromonadia</taxon>
        <taxon>Geobacterales</taxon>
        <taxon>Geobacteraceae</taxon>
        <taxon>Geoanaerobacter</taxon>
    </lineage>
</organism>
<comment type="caution">
    <text evidence="11">The sequence shown here is derived from an EMBL/GenBank/DDBJ whole genome shotgun (WGS) entry which is preliminary data.</text>
</comment>
<dbReference type="InterPro" id="IPR052511">
    <property type="entry name" value="ATP-dep_Helicase"/>
</dbReference>
<keyword evidence="8" id="KW-0413">Isomerase</keyword>
<evidence type="ECO:0000256" key="6">
    <source>
        <dbReference type="ARBA" id="ARBA00023125"/>
    </source>
</evidence>
<keyword evidence="7" id="KW-0234">DNA repair</keyword>
<sequence>MSEDVLKYFHPLIARWFRETLGEPTLVQSRAWSEVMQERHVLVTAPTGSGKTLAAFLWAINQLATGAWERGETRVLYVSPLKALNNDVRRNLIAPLSELRDYFARNGVPFPEIGVQTRSGDTPGDERRRMLRHPPEILITTPESLNILLTSKGSRATLTGVATIILDEIHAVAGSKRGTHLITAVERLVLLSGEFQRIALSATVRPLETVADFVGGLTQAGREHLPRPVSIVRGDHAKRFSLTISAPEEAGDQRAADEFWPALSARFAQIIAEHRSTLFFANSRRTTEKVTRLINELSGEELAYSHHGSLSREIRLAVEERLKRGELKAIVATNSLELGIDIGRLDSVVLIQTPRSISSAIQRIGRSGHGVGEVSSGMLFPTYGMDFVSAAVIARAIADGEIEEIRPVENPLDLLAQIILSMALPETWQLDDLYDFRKGCYPYRNLSRQQFDLVIGMLEGRYADSRVPELRPRATVDRLEGTISSRPALSMLVFMEGGTIPERGYFELRLKDSGAKIGELDEEFVWERRIGDSFALGAQVWQITEVTHSTVLVIPARKSQQIIPFWRAEELDRDFFYSEKIASFLEYSNERLSSGELVGELVRRHFMDEAAARSLESYLKRQREATGADLPHRHHLLVEQYHDPLGGAETQQIILHTLWGNSINRPFTFALCAAWEEHFGYPLQAFYNNDGIALLLPHELDDPGRILRLVKPERIEALLRGTLETTGYFGARFRENAGRALLLARSNFKRRMPLWLNRLRSKKLFASTARYRDFPVLLETWRSCLQDEFDLANLRLLLEEIQDGSIRITKVKTTTASPFAQGLIWLQTNKYVYEDDTPAGLGKSALGQDLLKELVFASHLRPRLPAELIRLFEAKRQRTAPGYAPDSARELADWVKERLLIPQKEWLELLEAVQRDSGVAPAELLPQLAERVVVLGLPGGSVPLVASVEMLPEIARGLSLNWQEIALSPLVDLEGLRERLQAAAKTLAERGASRVEAEEEEPPDIKLIGRWLAYHGPVELANLQRMLGLGDEQLREPLHSLEEEGQVLVDQFGETSTAPEICDAANLEALLRMLRRSRKPPFEALELPYLPLFLACFQGIAPLGSSPDDLRERLEQLLGVPLAAQLWEEEVLPARLLPYFGAWLDSAMQGSDLLWFGCGKKKLSFAFPEDLDLFRPEPSGAAPQQDEEAEGESVIADADAAARLIPDPRGRYSLFAICSSSGLSAAQATEELWKGAWSGELSNDSFASVRKGILNRFERREPEPGQGRHLHRVPGSRWGRAQEGAGSWYLLPRPEGEPDVLELEERNKDRVRLLLGRYGVLFRELLMRELPQLQWGRLFRSLRIMEMSGEVMSGNFFNGIPGLQFVSHEAYRKLEAGFDEERIYWINAADPASLCGSGLEGLREELPPRLPSTHLIYHGTRLALLSRRFGKELEFRVPPDHPQLFDYLSFFKVLLSRDFNPRKSIAVERINGEPAGESRYAAALLAFGFQRAYSGLELWRSY</sequence>
<evidence type="ECO:0000256" key="1">
    <source>
        <dbReference type="ARBA" id="ARBA00022741"/>
    </source>
</evidence>
<evidence type="ECO:0000256" key="7">
    <source>
        <dbReference type="ARBA" id="ARBA00023204"/>
    </source>
</evidence>
<evidence type="ECO:0000256" key="2">
    <source>
        <dbReference type="ARBA" id="ARBA00022763"/>
    </source>
</evidence>
<dbReference type="EMBL" id="BDQG01000001">
    <property type="protein sequence ID" value="GAW65783.1"/>
    <property type="molecule type" value="Genomic_DNA"/>
</dbReference>
<proteinExistence type="predicted"/>
<keyword evidence="1" id="KW-0547">Nucleotide-binding</keyword>
<dbReference type="InterPro" id="IPR001650">
    <property type="entry name" value="Helicase_C-like"/>
</dbReference>
<dbReference type="InterPro" id="IPR055367">
    <property type="entry name" value="WH4_Lhr"/>
</dbReference>
<dbReference type="GO" id="GO:0004386">
    <property type="term" value="F:helicase activity"/>
    <property type="evidence" value="ECO:0007669"/>
    <property type="project" value="UniProtKB-KW"/>
</dbReference>
<dbReference type="SMART" id="SM00487">
    <property type="entry name" value="DEXDc"/>
    <property type="match status" value="1"/>
</dbReference>
<dbReference type="InterPro" id="IPR027417">
    <property type="entry name" value="P-loop_NTPase"/>
</dbReference>
<dbReference type="RefSeq" id="WP_085812200.1">
    <property type="nucleotide sequence ID" value="NZ_BDQG01000001.1"/>
</dbReference>
<name>A0ABQ0MFB4_9BACT</name>
<evidence type="ECO:0000256" key="3">
    <source>
        <dbReference type="ARBA" id="ARBA00022801"/>
    </source>
</evidence>
<dbReference type="PROSITE" id="PS51192">
    <property type="entry name" value="HELICASE_ATP_BIND_1"/>
    <property type="match status" value="1"/>
</dbReference>
<keyword evidence="3" id="KW-0378">Hydrolase</keyword>
<dbReference type="PANTHER" id="PTHR47962:SF5">
    <property type="entry name" value="ATP-DEPENDENT HELICASE LHR-RELATED"/>
    <property type="match status" value="1"/>
</dbReference>
<reference evidence="11 12" key="1">
    <citation type="submission" date="2017-04" db="EMBL/GenBank/DDBJ databases">
        <authorList>
            <consortium name="Geobacter pelophilus Genome Sequencing"/>
            <person name="Aoyagi T."/>
            <person name="Koike H."/>
            <person name="Hori T."/>
        </authorList>
    </citation>
    <scope>NUCLEOTIDE SEQUENCE [LARGE SCALE GENOMIC DNA]</scope>
    <source>
        <strain evidence="11 12">Drf2</strain>
    </source>
</reference>
<dbReference type="CDD" id="cd18796">
    <property type="entry name" value="SF2_C_LHR"/>
    <property type="match status" value="1"/>
</dbReference>
<dbReference type="Pfam" id="PF23234">
    <property type="entry name" value="WHD_4th_Lhr"/>
    <property type="match status" value="1"/>
</dbReference>
<dbReference type="Pfam" id="PF19306">
    <property type="entry name" value="WHD_Lhr"/>
    <property type="match status" value="1"/>
</dbReference>
<dbReference type="SUPFAM" id="SSF52540">
    <property type="entry name" value="P-loop containing nucleoside triphosphate hydrolases"/>
    <property type="match status" value="1"/>
</dbReference>
<evidence type="ECO:0000313" key="11">
    <source>
        <dbReference type="EMBL" id="GAW65783.1"/>
    </source>
</evidence>
<protein>
    <submittedName>
        <fullName evidence="11">ATP-dependent helicase</fullName>
    </submittedName>
</protein>
<accession>A0ABQ0MFB4</accession>
<feature type="domain" description="Helicase C-terminal" evidence="10">
    <location>
        <begin position="266"/>
        <end position="413"/>
    </location>
</feature>
<evidence type="ECO:0000259" key="10">
    <source>
        <dbReference type="PROSITE" id="PS51194"/>
    </source>
</evidence>
<feature type="domain" description="Helicase ATP-binding" evidence="9">
    <location>
        <begin position="32"/>
        <end position="206"/>
    </location>
</feature>
<dbReference type="InterPro" id="IPR013701">
    <property type="entry name" value="Lhr-like_DEAD/DEAH_assoc"/>
</dbReference>